<gene>
    <name evidence="3" type="ORF">NRB20_32650</name>
</gene>
<keyword evidence="4" id="KW-1185">Reference proteome</keyword>
<dbReference type="Proteomes" id="UP000438448">
    <property type="component" value="Unassembled WGS sequence"/>
</dbReference>
<sequence>MSSKRKTVRGFVAAAAVAGVLSAPLAIAASANAQPAPAPKPAPTCGHPGQPACPPPAPHR</sequence>
<evidence type="ECO:0000313" key="4">
    <source>
        <dbReference type="Proteomes" id="UP000438448"/>
    </source>
</evidence>
<organism evidence="3 4">
    <name type="scientific">Nocardia macrotermitis</name>
    <dbReference type="NCBI Taxonomy" id="2585198"/>
    <lineage>
        <taxon>Bacteria</taxon>
        <taxon>Bacillati</taxon>
        <taxon>Actinomycetota</taxon>
        <taxon>Actinomycetes</taxon>
        <taxon>Mycobacteriales</taxon>
        <taxon>Nocardiaceae</taxon>
        <taxon>Nocardia</taxon>
    </lineage>
</organism>
<proteinExistence type="predicted"/>
<dbReference type="EMBL" id="WEGK01000006">
    <property type="protein sequence ID" value="MQY20169.1"/>
    <property type="molecule type" value="Genomic_DNA"/>
</dbReference>
<feature type="signal peptide" evidence="2">
    <location>
        <begin position="1"/>
        <end position="28"/>
    </location>
</feature>
<reference evidence="3 4" key="1">
    <citation type="submission" date="2019-10" db="EMBL/GenBank/DDBJ databases">
        <title>Nocardia macrotermitis sp. nov. and Nocardia aurantia sp. nov., isolated from the gut of fungus growing-termite Macrotermes natalensis.</title>
        <authorList>
            <person name="Benndorf R."/>
            <person name="Schwitalla J."/>
            <person name="Martin K."/>
            <person name="De Beer W."/>
            <person name="Kaster A.-K."/>
            <person name="Vollmers J."/>
            <person name="Poulsen M."/>
            <person name="Beemelmanns C."/>
        </authorList>
    </citation>
    <scope>NUCLEOTIDE SEQUENCE [LARGE SCALE GENOMIC DNA]</scope>
    <source>
        <strain evidence="3 4">RB20</strain>
    </source>
</reference>
<feature type="region of interest" description="Disordered" evidence="1">
    <location>
        <begin position="31"/>
        <end position="60"/>
    </location>
</feature>
<feature type="compositionally biased region" description="Pro residues" evidence="1">
    <location>
        <begin position="51"/>
        <end position="60"/>
    </location>
</feature>
<protein>
    <submittedName>
        <fullName evidence="3">Uncharacterized protein</fullName>
    </submittedName>
</protein>
<evidence type="ECO:0000313" key="3">
    <source>
        <dbReference type="EMBL" id="MQY20169.1"/>
    </source>
</evidence>
<feature type="chain" id="PRO_5029510281" evidence="2">
    <location>
        <begin position="29"/>
        <end position="60"/>
    </location>
</feature>
<keyword evidence="2" id="KW-0732">Signal</keyword>
<dbReference type="RefSeq" id="WP_153410943.1">
    <property type="nucleotide sequence ID" value="NZ_WEGK01000006.1"/>
</dbReference>
<accession>A0A7K0D374</accession>
<comment type="caution">
    <text evidence="3">The sequence shown here is derived from an EMBL/GenBank/DDBJ whole genome shotgun (WGS) entry which is preliminary data.</text>
</comment>
<evidence type="ECO:0000256" key="1">
    <source>
        <dbReference type="SAM" id="MobiDB-lite"/>
    </source>
</evidence>
<dbReference type="AlphaFoldDB" id="A0A7K0D374"/>
<evidence type="ECO:0000256" key="2">
    <source>
        <dbReference type="SAM" id="SignalP"/>
    </source>
</evidence>
<name>A0A7K0D374_9NOCA</name>